<evidence type="ECO:0008006" key="4">
    <source>
        <dbReference type="Google" id="ProtNLM"/>
    </source>
</evidence>
<proteinExistence type="predicted"/>
<comment type="caution">
    <text evidence="2">The sequence shown here is derived from an EMBL/GenBank/DDBJ whole genome shotgun (WGS) entry which is preliminary data.</text>
</comment>
<dbReference type="SUPFAM" id="SSF101738">
    <property type="entry name" value="SspB-like"/>
    <property type="match status" value="1"/>
</dbReference>
<dbReference type="AlphaFoldDB" id="A0A7X9IKG0"/>
<dbReference type="EMBL" id="JAAZON010000498">
    <property type="protein sequence ID" value="NMC63655.1"/>
    <property type="molecule type" value="Genomic_DNA"/>
</dbReference>
<evidence type="ECO:0000313" key="3">
    <source>
        <dbReference type="Proteomes" id="UP000524246"/>
    </source>
</evidence>
<name>A0A7X9IKG0_9DELT</name>
<protein>
    <recommendedName>
        <fullName evidence="4">Stringent starvation protein B</fullName>
    </recommendedName>
</protein>
<dbReference type="Proteomes" id="UP000524246">
    <property type="component" value="Unassembled WGS sequence"/>
</dbReference>
<evidence type="ECO:0000313" key="2">
    <source>
        <dbReference type="EMBL" id="NMC63655.1"/>
    </source>
</evidence>
<dbReference type="InterPro" id="IPR036760">
    <property type="entry name" value="SspB-like_sf"/>
</dbReference>
<organism evidence="2 3">
    <name type="scientific">SAR324 cluster bacterium</name>
    <dbReference type="NCBI Taxonomy" id="2024889"/>
    <lineage>
        <taxon>Bacteria</taxon>
        <taxon>Deltaproteobacteria</taxon>
        <taxon>SAR324 cluster</taxon>
    </lineage>
</organism>
<reference evidence="2 3" key="1">
    <citation type="journal article" date="2020" name="Biotechnol. Biofuels">
        <title>New insights from the biogas microbiome by comprehensive genome-resolved metagenomics of nearly 1600 species originating from multiple anaerobic digesters.</title>
        <authorList>
            <person name="Campanaro S."/>
            <person name="Treu L."/>
            <person name="Rodriguez-R L.M."/>
            <person name="Kovalovszki A."/>
            <person name="Ziels R.M."/>
            <person name="Maus I."/>
            <person name="Zhu X."/>
            <person name="Kougias P.G."/>
            <person name="Basile A."/>
            <person name="Luo G."/>
            <person name="Schluter A."/>
            <person name="Konstantinidis K.T."/>
            <person name="Angelidaki I."/>
        </authorList>
    </citation>
    <scope>NUCLEOTIDE SEQUENCE [LARGE SCALE GENOMIC DNA]</scope>
    <source>
        <strain evidence="2">AS27yjCOA_65</strain>
    </source>
</reference>
<sequence length="146" mass="16541">MKESLEEKFASIDKGLEGEYILLHINTSDEKLIIPSHLRSKSSVTLKISRWFRGAMELFEDRIEAELLFDGKYFNCSIPLPAVWGLTSATGQHSVWPDSAPQDVLVSLLNPQLYAKAKERQKVEINNSKPQKTVPLPAKGHLRRVK</sequence>
<dbReference type="Gene3D" id="2.30.30.220">
    <property type="entry name" value="SspB-like"/>
    <property type="match status" value="1"/>
</dbReference>
<gene>
    <name evidence="2" type="ORF">GYA55_10885</name>
</gene>
<evidence type="ECO:0000256" key="1">
    <source>
        <dbReference type="SAM" id="MobiDB-lite"/>
    </source>
</evidence>
<feature type="region of interest" description="Disordered" evidence="1">
    <location>
        <begin position="125"/>
        <end position="146"/>
    </location>
</feature>
<accession>A0A7X9IKG0</accession>